<dbReference type="InterPro" id="IPR009053">
    <property type="entry name" value="Prefoldin"/>
</dbReference>
<dbReference type="Proteomes" id="UP000807769">
    <property type="component" value="Unassembled WGS sequence"/>
</dbReference>
<sequence length="58" mass="6578">ELNYLATLFAQLKQAQAKFKSRIENVGDKTKVHQRVIIFVPLTNSLYVPGHLSDADHI</sequence>
<feature type="non-terminal residue" evidence="1">
    <location>
        <position position="1"/>
    </location>
</feature>
<dbReference type="AlphaFoldDB" id="A0A9P7ELU1"/>
<feature type="non-terminal residue" evidence="1">
    <location>
        <position position="58"/>
    </location>
</feature>
<accession>A0A9P7ELU1</accession>
<evidence type="ECO:0000313" key="1">
    <source>
        <dbReference type="EMBL" id="KAG1824650.1"/>
    </source>
</evidence>
<name>A0A9P7ELU1_9AGAM</name>
<dbReference type="RefSeq" id="XP_041198367.1">
    <property type="nucleotide sequence ID" value="XM_041329635.1"/>
</dbReference>
<protein>
    <submittedName>
        <fullName evidence="1">Uncharacterized protein</fullName>
    </submittedName>
</protein>
<proteinExistence type="predicted"/>
<reference evidence="1" key="1">
    <citation type="journal article" date="2020" name="New Phytol.">
        <title>Comparative genomics reveals dynamic genome evolution in host specialist ectomycorrhizal fungi.</title>
        <authorList>
            <person name="Lofgren L.A."/>
            <person name="Nguyen N.H."/>
            <person name="Vilgalys R."/>
            <person name="Ruytinx J."/>
            <person name="Liao H.L."/>
            <person name="Branco S."/>
            <person name="Kuo A."/>
            <person name="LaButti K."/>
            <person name="Lipzen A."/>
            <person name="Andreopoulos W."/>
            <person name="Pangilinan J."/>
            <person name="Riley R."/>
            <person name="Hundley H."/>
            <person name="Na H."/>
            <person name="Barry K."/>
            <person name="Grigoriev I.V."/>
            <person name="Stajich J.E."/>
            <person name="Kennedy P.G."/>
        </authorList>
    </citation>
    <scope>NUCLEOTIDE SEQUENCE</scope>
    <source>
        <strain evidence="1">MN1</strain>
    </source>
</reference>
<evidence type="ECO:0000313" key="2">
    <source>
        <dbReference type="Proteomes" id="UP000807769"/>
    </source>
</evidence>
<organism evidence="1 2">
    <name type="scientific">Suillus subaureus</name>
    <dbReference type="NCBI Taxonomy" id="48587"/>
    <lineage>
        <taxon>Eukaryota</taxon>
        <taxon>Fungi</taxon>
        <taxon>Dikarya</taxon>
        <taxon>Basidiomycota</taxon>
        <taxon>Agaricomycotina</taxon>
        <taxon>Agaricomycetes</taxon>
        <taxon>Agaricomycetidae</taxon>
        <taxon>Boletales</taxon>
        <taxon>Suillineae</taxon>
        <taxon>Suillaceae</taxon>
        <taxon>Suillus</taxon>
    </lineage>
</organism>
<dbReference type="Gene3D" id="1.10.287.370">
    <property type="match status" value="1"/>
</dbReference>
<comment type="caution">
    <text evidence="1">The sequence shown here is derived from an EMBL/GenBank/DDBJ whole genome shotgun (WGS) entry which is preliminary data.</text>
</comment>
<gene>
    <name evidence="1" type="ORF">BJ212DRAFT_1244676</name>
</gene>
<dbReference type="OrthoDB" id="10267474at2759"/>
<dbReference type="GeneID" id="64623652"/>
<keyword evidence="2" id="KW-1185">Reference proteome</keyword>
<dbReference type="EMBL" id="JABBWG010000003">
    <property type="protein sequence ID" value="KAG1824650.1"/>
    <property type="molecule type" value="Genomic_DNA"/>
</dbReference>